<dbReference type="InterPro" id="IPR027417">
    <property type="entry name" value="P-loop_NTPase"/>
</dbReference>
<feature type="binding site" evidence="12">
    <location>
        <position position="463"/>
    </location>
    <ligand>
        <name>Zn(2+)</name>
        <dbReference type="ChEBI" id="CHEBI:29105"/>
        <label>1</label>
    </ligand>
</feature>
<dbReference type="GO" id="GO:0005524">
    <property type="term" value="F:ATP binding"/>
    <property type="evidence" value="ECO:0007669"/>
    <property type="project" value="UniProtKB-UniRule"/>
</dbReference>
<feature type="domain" description="Helicase C-terminal" evidence="14">
    <location>
        <begin position="458"/>
        <end position="608"/>
    </location>
</feature>
<comment type="similarity">
    <text evidence="12">Belongs to the helicase family. PriA subfamily.</text>
</comment>
<dbReference type="PANTHER" id="PTHR30580:SF0">
    <property type="entry name" value="PRIMOSOMAL PROTEIN N"/>
    <property type="match status" value="1"/>
</dbReference>
<dbReference type="NCBIfam" id="TIGR00595">
    <property type="entry name" value="priA"/>
    <property type="match status" value="1"/>
</dbReference>
<evidence type="ECO:0000256" key="11">
    <source>
        <dbReference type="ARBA" id="ARBA00048988"/>
    </source>
</evidence>
<dbReference type="PROSITE" id="PS51192">
    <property type="entry name" value="HELICASE_ATP_BIND_1"/>
    <property type="match status" value="1"/>
</dbReference>
<evidence type="ECO:0000256" key="9">
    <source>
        <dbReference type="ARBA" id="ARBA00023125"/>
    </source>
</evidence>
<dbReference type="Gene3D" id="3.40.1440.60">
    <property type="entry name" value="PriA, 3(prime) DNA-binding domain"/>
    <property type="match status" value="1"/>
</dbReference>
<dbReference type="InterPro" id="IPR001650">
    <property type="entry name" value="Helicase_C-like"/>
</dbReference>
<evidence type="ECO:0000256" key="10">
    <source>
        <dbReference type="ARBA" id="ARBA00023235"/>
    </source>
</evidence>
<dbReference type="InterPro" id="IPR041222">
    <property type="entry name" value="PriA_3primeBD"/>
</dbReference>
<comment type="function">
    <text evidence="12">Initiates the restart of stalled replication forks, which reloads the replicative helicase on sites other than the origin of replication. Recognizes and binds to abandoned replication forks and remodels them to uncover a helicase loading site. Promotes assembly of the primosome at these replication forks.</text>
</comment>
<keyword evidence="4 12" id="KW-0547">Nucleotide-binding</keyword>
<dbReference type="Gene3D" id="3.40.50.300">
    <property type="entry name" value="P-loop containing nucleotide triphosphate hydrolases"/>
    <property type="match status" value="2"/>
</dbReference>
<feature type="binding site" evidence="12">
    <location>
        <position position="435"/>
    </location>
    <ligand>
        <name>Zn(2+)</name>
        <dbReference type="ChEBI" id="CHEBI:29105"/>
        <label>2</label>
    </ligand>
</feature>
<dbReference type="SUPFAM" id="SSF52540">
    <property type="entry name" value="P-loop containing nucleoside triphosphate hydrolases"/>
    <property type="match status" value="1"/>
</dbReference>
<feature type="binding site" evidence="12">
    <location>
        <position position="426"/>
    </location>
    <ligand>
        <name>Zn(2+)</name>
        <dbReference type="ChEBI" id="CHEBI:29105"/>
        <label>1</label>
    </ligand>
</feature>
<dbReference type="InterPro" id="IPR041236">
    <property type="entry name" value="PriA_C"/>
</dbReference>
<evidence type="ECO:0000313" key="15">
    <source>
        <dbReference type="EMBL" id="QHD65000.1"/>
    </source>
</evidence>
<keyword evidence="5 12" id="KW-0378">Hydrolase</keyword>
<keyword evidence="10 12" id="KW-0413">Isomerase</keyword>
<feature type="binding site" evidence="12">
    <location>
        <position position="432"/>
    </location>
    <ligand>
        <name>Zn(2+)</name>
        <dbReference type="ChEBI" id="CHEBI:29105"/>
        <label>2</label>
    </ligand>
</feature>
<keyword evidence="7 12" id="KW-0862">Zinc</keyword>
<dbReference type="Pfam" id="PF00271">
    <property type="entry name" value="Helicase_C"/>
    <property type="match status" value="1"/>
</dbReference>
<dbReference type="SMART" id="SM00487">
    <property type="entry name" value="DEXDc"/>
    <property type="match status" value="1"/>
</dbReference>
<dbReference type="GO" id="GO:0006270">
    <property type="term" value="P:DNA replication initiation"/>
    <property type="evidence" value="ECO:0007669"/>
    <property type="project" value="TreeGrafter"/>
</dbReference>
<dbReference type="KEGG" id="nef:GP480_00780"/>
<proteinExistence type="inferred from homology"/>
<feature type="binding site" evidence="12">
    <location>
        <position position="423"/>
    </location>
    <ligand>
        <name>Zn(2+)</name>
        <dbReference type="ChEBI" id="CHEBI:29105"/>
        <label>1</label>
    </ligand>
</feature>
<reference evidence="15 16" key="1">
    <citation type="journal article" date="2020" name="MBio">
        <title>Erratum for Teymournejad et al., 'Isolation and Molecular Analysis of a Novel Neorickettsia Species That Causes Potomac Horse Fever'.</title>
        <authorList>
            <person name="Teymournejad O."/>
            <person name="Lin M."/>
            <person name="Bekebrede H."/>
            <person name="Kamr A."/>
            <person name="Toribio R.E."/>
            <person name="Arroyo L.G."/>
            <person name="Baird J.D."/>
            <person name="Rikihisa Y."/>
        </authorList>
    </citation>
    <scope>NUCLEOTIDE SEQUENCE [LARGE SCALE GENOMIC DNA]</scope>
    <source>
        <strain evidence="15 16">Fin17</strain>
    </source>
</reference>
<dbReference type="Pfam" id="PF18319">
    <property type="entry name" value="Zn_ribbon_PriA"/>
    <property type="match status" value="1"/>
</dbReference>
<dbReference type="GO" id="GO:0003677">
    <property type="term" value="F:DNA binding"/>
    <property type="evidence" value="ECO:0007669"/>
    <property type="project" value="UniProtKB-UniRule"/>
</dbReference>
<evidence type="ECO:0000259" key="13">
    <source>
        <dbReference type="PROSITE" id="PS51192"/>
    </source>
</evidence>
<dbReference type="Proteomes" id="UP000464912">
    <property type="component" value="Chromosome"/>
</dbReference>
<dbReference type="InterPro" id="IPR040498">
    <property type="entry name" value="PriA_CRR"/>
</dbReference>
<dbReference type="FunFam" id="3.40.50.300:FF:000489">
    <property type="entry name" value="Primosome assembly protein PriA"/>
    <property type="match status" value="1"/>
</dbReference>
<evidence type="ECO:0000256" key="3">
    <source>
        <dbReference type="ARBA" id="ARBA00022723"/>
    </source>
</evidence>
<dbReference type="EC" id="5.6.2.4" evidence="12"/>
<organism evidence="15 16">
    <name type="scientific">Neorickettsia findlayensis</name>
    <dbReference type="NCBI Taxonomy" id="2686014"/>
    <lineage>
        <taxon>Bacteria</taxon>
        <taxon>Pseudomonadati</taxon>
        <taxon>Pseudomonadota</taxon>
        <taxon>Alphaproteobacteria</taxon>
        <taxon>Rickettsiales</taxon>
        <taxon>Anaplasmataceae</taxon>
        <taxon>Neorickettsia</taxon>
    </lineage>
</organism>
<dbReference type="Pfam" id="PF18074">
    <property type="entry name" value="PriA_C"/>
    <property type="match status" value="1"/>
</dbReference>
<evidence type="ECO:0000313" key="16">
    <source>
        <dbReference type="Proteomes" id="UP000464912"/>
    </source>
</evidence>
<keyword evidence="2 12" id="KW-0235">DNA replication</keyword>
<name>A0A6P1G9N7_9RICK</name>
<feature type="domain" description="Helicase ATP-binding" evidence="13">
    <location>
        <begin position="192"/>
        <end position="363"/>
    </location>
</feature>
<dbReference type="PROSITE" id="PS51194">
    <property type="entry name" value="HELICASE_CTER"/>
    <property type="match status" value="1"/>
</dbReference>
<dbReference type="RefSeq" id="WP_160094982.1">
    <property type="nucleotide sequence ID" value="NZ_CP047224.1"/>
</dbReference>
<evidence type="ECO:0000256" key="5">
    <source>
        <dbReference type="ARBA" id="ARBA00022801"/>
    </source>
</evidence>
<dbReference type="GO" id="GO:0016787">
    <property type="term" value="F:hydrolase activity"/>
    <property type="evidence" value="ECO:0007669"/>
    <property type="project" value="UniProtKB-KW"/>
</dbReference>
<dbReference type="GO" id="GO:0006302">
    <property type="term" value="P:double-strand break repair"/>
    <property type="evidence" value="ECO:0007669"/>
    <property type="project" value="InterPro"/>
</dbReference>
<evidence type="ECO:0000256" key="6">
    <source>
        <dbReference type="ARBA" id="ARBA00022806"/>
    </source>
</evidence>
<feature type="binding site" evidence="12">
    <location>
        <position position="453"/>
    </location>
    <ligand>
        <name>Zn(2+)</name>
        <dbReference type="ChEBI" id="CHEBI:29105"/>
        <label>2</label>
    </ligand>
</feature>
<evidence type="ECO:0000256" key="12">
    <source>
        <dbReference type="HAMAP-Rule" id="MF_00983"/>
    </source>
</evidence>
<dbReference type="Pfam" id="PF00270">
    <property type="entry name" value="DEAD"/>
    <property type="match status" value="1"/>
</dbReference>
<dbReference type="InterPro" id="IPR014001">
    <property type="entry name" value="Helicase_ATP-bd"/>
</dbReference>
<dbReference type="GO" id="GO:0006269">
    <property type="term" value="P:DNA replication, synthesis of primer"/>
    <property type="evidence" value="ECO:0007669"/>
    <property type="project" value="UniProtKB-KW"/>
</dbReference>
<evidence type="ECO:0000259" key="14">
    <source>
        <dbReference type="PROSITE" id="PS51194"/>
    </source>
</evidence>
<comment type="cofactor">
    <cofactor evidence="12">
        <name>Zn(2+)</name>
        <dbReference type="ChEBI" id="CHEBI:29105"/>
    </cofactor>
    <text evidence="12">Binds 2 zinc ions per subunit.</text>
</comment>
<gene>
    <name evidence="12 15" type="primary">priA</name>
    <name evidence="15" type="ORF">GP480_00780</name>
</gene>
<evidence type="ECO:0000256" key="8">
    <source>
        <dbReference type="ARBA" id="ARBA00022840"/>
    </source>
</evidence>
<reference evidence="15 16" key="2">
    <citation type="journal article" date="2020" name="MBio">
        <title>Isolation and Molecular Analysis of a Novel Neorickettsia Species That Causes Potomac Horse Fever.</title>
        <authorList>
            <person name="Teymournejad O."/>
            <person name="Lin M."/>
            <person name="Bekebrede H."/>
            <person name="Kamr A."/>
            <person name="Toribio R.E."/>
            <person name="Arroyo L.G."/>
            <person name="Baird J.D."/>
            <person name="Rikihisa Y."/>
        </authorList>
    </citation>
    <scope>NUCLEOTIDE SEQUENCE [LARGE SCALE GENOMIC DNA]</scope>
    <source>
        <strain evidence="15 16">Fin17</strain>
    </source>
</reference>
<keyword evidence="6 12" id="KW-0347">Helicase</keyword>
<dbReference type="EMBL" id="CP047224">
    <property type="protein sequence ID" value="QHD65000.1"/>
    <property type="molecule type" value="Genomic_DNA"/>
</dbReference>
<evidence type="ECO:0000256" key="4">
    <source>
        <dbReference type="ARBA" id="ARBA00022741"/>
    </source>
</evidence>
<keyword evidence="9 12" id="KW-0238">DNA-binding</keyword>
<feature type="binding site" evidence="12">
    <location>
        <position position="466"/>
    </location>
    <ligand>
        <name>Zn(2+)</name>
        <dbReference type="ChEBI" id="CHEBI:29105"/>
        <label>1</label>
    </ligand>
</feature>
<dbReference type="InterPro" id="IPR005259">
    <property type="entry name" value="PriA"/>
</dbReference>
<dbReference type="GO" id="GO:0006310">
    <property type="term" value="P:DNA recombination"/>
    <property type="evidence" value="ECO:0007669"/>
    <property type="project" value="InterPro"/>
</dbReference>
<comment type="catalytic activity">
    <reaction evidence="11 12">
        <text>ATP + H2O = ADP + phosphate + H(+)</text>
        <dbReference type="Rhea" id="RHEA:13065"/>
        <dbReference type="ChEBI" id="CHEBI:15377"/>
        <dbReference type="ChEBI" id="CHEBI:15378"/>
        <dbReference type="ChEBI" id="CHEBI:30616"/>
        <dbReference type="ChEBI" id="CHEBI:43474"/>
        <dbReference type="ChEBI" id="CHEBI:456216"/>
        <dbReference type="EC" id="5.6.2.4"/>
    </reaction>
</comment>
<dbReference type="InterPro" id="IPR042115">
    <property type="entry name" value="PriA_3primeBD_sf"/>
</dbReference>
<keyword evidence="1 12" id="KW-0639">Primosome</keyword>
<accession>A0A6P1G9N7</accession>
<protein>
    <recommendedName>
        <fullName evidence="12">Replication restart protein PriA</fullName>
    </recommendedName>
    <alternativeName>
        <fullName evidence="12">ATP-dependent DNA helicase PriA</fullName>
        <ecNumber evidence="12">5.6.2.4</ecNumber>
    </alternativeName>
    <alternativeName>
        <fullName evidence="12">DNA 3'-5' helicase PriA</fullName>
    </alternativeName>
</protein>
<dbReference type="GO" id="GO:0008270">
    <property type="term" value="F:zinc ion binding"/>
    <property type="evidence" value="ECO:0007669"/>
    <property type="project" value="UniProtKB-UniRule"/>
</dbReference>
<dbReference type="GO" id="GO:0043138">
    <property type="term" value="F:3'-5' DNA helicase activity"/>
    <property type="evidence" value="ECO:0007669"/>
    <property type="project" value="UniProtKB-EC"/>
</dbReference>
<comment type="subunit">
    <text evidence="12">Component of the replication restart primosome.</text>
</comment>
<dbReference type="SMART" id="SM00490">
    <property type="entry name" value="HELICc"/>
    <property type="match status" value="1"/>
</dbReference>
<dbReference type="HAMAP" id="MF_00983">
    <property type="entry name" value="PriA"/>
    <property type="match status" value="1"/>
</dbReference>
<keyword evidence="8 12" id="KW-0067">ATP-binding</keyword>
<dbReference type="AlphaFoldDB" id="A0A6P1G9N7"/>
<dbReference type="PANTHER" id="PTHR30580">
    <property type="entry name" value="PRIMOSOMAL PROTEIN N"/>
    <property type="match status" value="1"/>
</dbReference>
<comment type="catalytic activity">
    <reaction evidence="12">
        <text>Couples ATP hydrolysis with the unwinding of duplex DNA by translocating in the 3'-5' direction.</text>
        <dbReference type="EC" id="5.6.2.4"/>
    </reaction>
</comment>
<keyword evidence="3 12" id="KW-0479">Metal-binding</keyword>
<feature type="binding site" evidence="12">
    <location>
        <position position="450"/>
    </location>
    <ligand>
        <name>Zn(2+)</name>
        <dbReference type="ChEBI" id="CHEBI:29105"/>
        <label>2</label>
    </ligand>
</feature>
<dbReference type="InterPro" id="IPR011545">
    <property type="entry name" value="DEAD/DEAH_box_helicase_dom"/>
</dbReference>
<evidence type="ECO:0000256" key="2">
    <source>
        <dbReference type="ARBA" id="ARBA00022705"/>
    </source>
</evidence>
<evidence type="ECO:0000256" key="1">
    <source>
        <dbReference type="ARBA" id="ARBA00022515"/>
    </source>
</evidence>
<dbReference type="GO" id="GO:1990077">
    <property type="term" value="C:primosome complex"/>
    <property type="evidence" value="ECO:0007669"/>
    <property type="project" value="UniProtKB-UniRule"/>
</dbReference>
<sequence length="709" mass="79670">MHLNVVLPLPLDSGFLYSSGHFDAYVGNLVKVDFRGRKITGLVTSVVPENDHEYVLKEILAVEQIPPFSSEYVQFLSWVACYNFTKVGLVLRSALIRDIPDSAVYVMTSHDVKRSNLTPAMCRVLELFGGNQHITSDILDAAKVQKKTVQKLIDVGAIERVHASISEVKAVSEELKKLEFKLSDEQSAARNKICMDGFTVYLLDGVTGSGKTLVYLSAVLELLQGDAEAQVIMLFSEIALASYVFERVKKSFLGMIEIIEWHSELSPALRRKNWHKVVTNKARLVIGARSAVLLPMPNLRMIVVDEEHDQSFKQDQGDFTYNARDLAITRGKLFDIPVILSSATPSLESYYNVQKKGFVHLKLEHRFGGAQLPDVKVVDMRKAQKVSQHISHELYEELNSTFDAGMQSLLFLNKRGYASIIICSSCGHRMKCPDCVAWLVEHKQNNTLLCHLCGFKRPMITKCEKCSSDTIIPFGPGVEKIAEEIGELFPSKRVVIMSSDTKLTENIRKIEKGDVDVVIGTQIIAKGYDFPRLTLLAIIDSDVSMHAGDLRNSEKSFQILQQAIGRVGRRKIYPGKVVMQSYSPDSVVIEALKNNDRQTFYEEELKMRRTEEMPPFSRLISIIISGLMEREVIMCARKIAKAIISVREINIFGPCPAAIGVKKNQFRYRILVVVPKKFSSRTILTNLLTQFTAEKKVGVQVDVDPLCFL</sequence>
<evidence type="ECO:0000256" key="7">
    <source>
        <dbReference type="ARBA" id="ARBA00022833"/>
    </source>
</evidence>
<keyword evidence="16" id="KW-1185">Reference proteome</keyword>
<dbReference type="Pfam" id="PF17764">
    <property type="entry name" value="PriA_3primeBD"/>
    <property type="match status" value="1"/>
</dbReference>